<evidence type="ECO:0000313" key="2">
    <source>
        <dbReference type="EMBL" id="CAL1707068.1"/>
    </source>
</evidence>
<proteinExistence type="predicted"/>
<evidence type="ECO:0000256" key="1">
    <source>
        <dbReference type="SAM" id="MobiDB-lite"/>
    </source>
</evidence>
<name>A0ABP1DJ30_9APHY</name>
<evidence type="ECO:0000313" key="3">
    <source>
        <dbReference type="Proteomes" id="UP001497453"/>
    </source>
</evidence>
<sequence length="112" mass="12570">MADPSRNGVSIGSQSLQYHPDNCFASRSFLPRQSLQSVRSSATRSRLQLYRPMTVVHTFPPNSLTLYCLCKSQRFFPSSRPSNRRSQHDILSGEGFDSSTPPAFRNGGSFRI</sequence>
<protein>
    <submittedName>
        <fullName evidence="2">Uncharacterized protein</fullName>
    </submittedName>
</protein>
<reference evidence="3" key="1">
    <citation type="submission" date="2024-04" db="EMBL/GenBank/DDBJ databases">
        <authorList>
            <person name="Shaw F."/>
            <person name="Minotto A."/>
        </authorList>
    </citation>
    <scope>NUCLEOTIDE SEQUENCE [LARGE SCALE GENOMIC DNA]</scope>
</reference>
<accession>A0ABP1DJ30</accession>
<keyword evidence="3" id="KW-1185">Reference proteome</keyword>
<dbReference type="Proteomes" id="UP001497453">
    <property type="component" value="Chromosome 4"/>
</dbReference>
<dbReference type="EMBL" id="OZ037947">
    <property type="protein sequence ID" value="CAL1707068.1"/>
    <property type="molecule type" value="Genomic_DNA"/>
</dbReference>
<feature type="region of interest" description="Disordered" evidence="1">
    <location>
        <begin position="78"/>
        <end position="112"/>
    </location>
</feature>
<organism evidence="2 3">
    <name type="scientific">Somion occarium</name>
    <dbReference type="NCBI Taxonomy" id="3059160"/>
    <lineage>
        <taxon>Eukaryota</taxon>
        <taxon>Fungi</taxon>
        <taxon>Dikarya</taxon>
        <taxon>Basidiomycota</taxon>
        <taxon>Agaricomycotina</taxon>
        <taxon>Agaricomycetes</taxon>
        <taxon>Polyporales</taxon>
        <taxon>Cerrenaceae</taxon>
        <taxon>Somion</taxon>
    </lineage>
</organism>
<gene>
    <name evidence="2" type="ORF">GFSPODELE1_LOCUS6181</name>
</gene>